<feature type="disulfide bond" evidence="8">
    <location>
        <begin position="165"/>
        <end position="179"/>
    </location>
</feature>
<keyword evidence="8" id="KW-1015">Disulfide bond</keyword>
<feature type="disulfide bond" evidence="8">
    <location>
        <begin position="404"/>
        <end position="418"/>
    </location>
</feature>
<organism evidence="12 13">
    <name type="scientific">Paraphoma chrysanthemicola</name>
    <dbReference type="NCBI Taxonomy" id="798071"/>
    <lineage>
        <taxon>Eukaryota</taxon>
        <taxon>Fungi</taxon>
        <taxon>Dikarya</taxon>
        <taxon>Ascomycota</taxon>
        <taxon>Pezizomycotina</taxon>
        <taxon>Dothideomycetes</taxon>
        <taxon>Pleosporomycetidae</taxon>
        <taxon>Pleosporales</taxon>
        <taxon>Pleosporineae</taxon>
        <taxon>Phaeosphaeriaceae</taxon>
        <taxon>Paraphoma</taxon>
    </lineage>
</organism>
<keyword evidence="13" id="KW-1185">Reference proteome</keyword>
<gene>
    <name evidence="12" type="ORF">FB567DRAFT_516115</name>
</gene>
<dbReference type="EMBL" id="JAGMVJ010000003">
    <property type="protein sequence ID" value="KAH7091911.1"/>
    <property type="molecule type" value="Genomic_DNA"/>
</dbReference>
<accession>A0A8K0RFP0</accession>
<dbReference type="GO" id="GO:0016787">
    <property type="term" value="F:hydrolase activity"/>
    <property type="evidence" value="ECO:0007669"/>
    <property type="project" value="UniProtKB-KW"/>
</dbReference>
<evidence type="ECO:0000256" key="9">
    <source>
        <dbReference type="SAM" id="SignalP"/>
    </source>
</evidence>
<dbReference type="Gene3D" id="3.30.60.10">
    <property type="entry name" value="Endochitinase-like"/>
    <property type="match status" value="6"/>
</dbReference>
<evidence type="ECO:0000256" key="4">
    <source>
        <dbReference type="ARBA" id="ARBA00022729"/>
    </source>
</evidence>
<feature type="chain" id="PRO_5035466585" description="Carbohydrate-binding module family 18 protein" evidence="9">
    <location>
        <begin position="22"/>
        <end position="486"/>
    </location>
</feature>
<feature type="domain" description="Chitin-binding type-1" evidence="10">
    <location>
        <begin position="385"/>
        <end position="432"/>
    </location>
</feature>
<feature type="disulfide bond" evidence="8">
    <location>
        <begin position="342"/>
        <end position="356"/>
    </location>
</feature>
<proteinExistence type="predicted"/>
<evidence type="ECO:0000256" key="7">
    <source>
        <dbReference type="ARBA" id="ARBA00023285"/>
    </source>
</evidence>
<evidence type="ECO:0000256" key="2">
    <source>
        <dbReference type="ARBA" id="ARBA00022669"/>
    </source>
</evidence>
<dbReference type="CDD" id="cd11618">
    <property type="entry name" value="ChtBD1_1"/>
    <property type="match status" value="2"/>
</dbReference>
<keyword evidence="7" id="KW-0170">Cobalt</keyword>
<dbReference type="InterPro" id="IPR036861">
    <property type="entry name" value="Endochitinase-like_sf"/>
</dbReference>
<feature type="domain" description="Chitin-binding type-1" evidence="10">
    <location>
        <begin position="146"/>
        <end position="191"/>
    </location>
</feature>
<dbReference type="InterPro" id="IPR001002">
    <property type="entry name" value="Chitin-bd_1"/>
</dbReference>
<dbReference type="InterPro" id="IPR018392">
    <property type="entry name" value="LysM"/>
</dbReference>
<feature type="domain" description="Chitin-binding type-1" evidence="10">
    <location>
        <begin position="439"/>
        <end position="486"/>
    </location>
</feature>
<dbReference type="AlphaFoldDB" id="A0A8K0RFP0"/>
<comment type="cofactor">
    <cofactor evidence="1">
        <name>Co(2+)</name>
        <dbReference type="ChEBI" id="CHEBI:48828"/>
    </cofactor>
</comment>
<dbReference type="SMART" id="SM00270">
    <property type="entry name" value="ChtBD1"/>
    <property type="match status" value="6"/>
</dbReference>
<evidence type="ECO:0000259" key="11">
    <source>
        <dbReference type="PROSITE" id="PS51782"/>
    </source>
</evidence>
<name>A0A8K0RFP0_9PLEO</name>
<dbReference type="GO" id="GO:0046872">
    <property type="term" value="F:metal ion binding"/>
    <property type="evidence" value="ECO:0007669"/>
    <property type="project" value="UniProtKB-KW"/>
</dbReference>
<feature type="domain" description="Chitin-binding type-1" evidence="10">
    <location>
        <begin position="219"/>
        <end position="265"/>
    </location>
</feature>
<evidence type="ECO:0000313" key="13">
    <source>
        <dbReference type="Proteomes" id="UP000813461"/>
    </source>
</evidence>
<evidence type="ECO:0000259" key="10">
    <source>
        <dbReference type="PROSITE" id="PS50941"/>
    </source>
</evidence>
<feature type="disulfide bond" evidence="8">
    <location>
        <begin position="238"/>
        <end position="252"/>
    </location>
</feature>
<evidence type="ECO:0008006" key="14">
    <source>
        <dbReference type="Google" id="ProtNLM"/>
    </source>
</evidence>
<feature type="signal peptide" evidence="9">
    <location>
        <begin position="1"/>
        <end position="21"/>
    </location>
</feature>
<dbReference type="PANTHER" id="PTHR46471:SF2">
    <property type="entry name" value="CHITIN DEACETYLASE-RELATED"/>
    <property type="match status" value="1"/>
</dbReference>
<dbReference type="Pfam" id="PF00187">
    <property type="entry name" value="Chitin_bind_1"/>
    <property type="match status" value="1"/>
</dbReference>
<dbReference type="Gene3D" id="3.10.350.10">
    <property type="entry name" value="LysM domain"/>
    <property type="match status" value="1"/>
</dbReference>
<keyword evidence="2 8" id="KW-0147">Chitin-binding</keyword>
<dbReference type="OrthoDB" id="1193027at2759"/>
<dbReference type="InterPro" id="IPR036779">
    <property type="entry name" value="LysM_dom_sf"/>
</dbReference>
<comment type="caution">
    <text evidence="8">Lacks conserved residue(s) required for the propagation of feature annotation.</text>
</comment>
<dbReference type="Proteomes" id="UP000813461">
    <property type="component" value="Unassembled WGS sequence"/>
</dbReference>
<dbReference type="PROSITE" id="PS50941">
    <property type="entry name" value="CHIT_BIND_I_2"/>
    <property type="match status" value="6"/>
</dbReference>
<feature type="domain" description="LysM" evidence="11">
    <location>
        <begin position="35"/>
        <end position="81"/>
    </location>
</feature>
<evidence type="ECO:0000313" key="12">
    <source>
        <dbReference type="EMBL" id="KAH7091911.1"/>
    </source>
</evidence>
<dbReference type="PANTHER" id="PTHR46471">
    <property type="entry name" value="CHITIN DEACETYLASE"/>
    <property type="match status" value="1"/>
</dbReference>
<evidence type="ECO:0000256" key="5">
    <source>
        <dbReference type="ARBA" id="ARBA00022801"/>
    </source>
</evidence>
<keyword evidence="4 9" id="KW-0732">Signal</keyword>
<sequence>MRLRSSLLQFATYTLLSPVPAAVTPGQVVCRYTASTAATVNYYTCQELSDRYGITVNDFFGLNPTVETTCDNIKVDTEYCVRGYIQQVVSSDGFCGPSHGNTSCLDTDKQCCNSETWKCGNTVEDCMPGTCFSGACMGFPDKYSLDSKCGRQNNDKLCGGKWGRCCNSQGECGNGTAFCAESICQSGDCEIIYRDPWSFNTSTPGTTPSLPNTGKVSPDGSCGGANQYICKGSPFGDCCSSSGFCGSTNAHCTAGCQKDFGACTVTDLSPDGTCGGANKYQCKDAGFGDCCSSSGFCGSTTAHCTANCQTAFGICSNAAISPDGTCGGSNLYECRGSSFGNCCSSSGYCGVTGSHCGTGCQSNFGDCFIPVGSGELPSSSKVSTDGTCGGSAGLTCGGSTFGDCCSSGGYCGSSVNHCAQGCQKSFSSACLTSNVASLNGDCGASKGGYTCANGPFDGQCCSSGGFCGTTDAHCKSGCQTGYGTCK</sequence>
<keyword evidence="5" id="KW-0378">Hydrolase</keyword>
<protein>
    <recommendedName>
        <fullName evidence="14">Carbohydrate-binding module family 18 protein</fullName>
    </recommendedName>
</protein>
<reference evidence="12" key="1">
    <citation type="journal article" date="2021" name="Nat. Commun.">
        <title>Genetic determinants of endophytism in the Arabidopsis root mycobiome.</title>
        <authorList>
            <person name="Mesny F."/>
            <person name="Miyauchi S."/>
            <person name="Thiergart T."/>
            <person name="Pickel B."/>
            <person name="Atanasova L."/>
            <person name="Karlsson M."/>
            <person name="Huettel B."/>
            <person name="Barry K.W."/>
            <person name="Haridas S."/>
            <person name="Chen C."/>
            <person name="Bauer D."/>
            <person name="Andreopoulos W."/>
            <person name="Pangilinan J."/>
            <person name="LaButti K."/>
            <person name="Riley R."/>
            <person name="Lipzen A."/>
            <person name="Clum A."/>
            <person name="Drula E."/>
            <person name="Henrissat B."/>
            <person name="Kohler A."/>
            <person name="Grigoriev I.V."/>
            <person name="Martin F.M."/>
            <person name="Hacquard S."/>
        </authorList>
    </citation>
    <scope>NUCLEOTIDE SEQUENCE</scope>
    <source>
        <strain evidence="12">MPI-SDFR-AT-0120</strain>
    </source>
</reference>
<dbReference type="SUPFAM" id="SSF57016">
    <property type="entry name" value="Plant lectins/antimicrobial peptides"/>
    <property type="match status" value="5"/>
</dbReference>
<feature type="disulfide bond" evidence="8">
    <location>
        <begin position="460"/>
        <end position="474"/>
    </location>
</feature>
<dbReference type="PROSITE" id="PS51782">
    <property type="entry name" value="LYSM"/>
    <property type="match status" value="1"/>
</dbReference>
<evidence type="ECO:0000256" key="1">
    <source>
        <dbReference type="ARBA" id="ARBA00001941"/>
    </source>
</evidence>
<keyword evidence="3" id="KW-0479">Metal-binding</keyword>
<evidence type="ECO:0000256" key="6">
    <source>
        <dbReference type="ARBA" id="ARBA00023277"/>
    </source>
</evidence>
<dbReference type="GO" id="GO:0008061">
    <property type="term" value="F:chitin binding"/>
    <property type="evidence" value="ECO:0007669"/>
    <property type="project" value="UniProtKB-UniRule"/>
</dbReference>
<keyword evidence="6" id="KW-0119">Carbohydrate metabolism</keyword>
<evidence type="ECO:0000256" key="8">
    <source>
        <dbReference type="PROSITE-ProRule" id="PRU00261"/>
    </source>
</evidence>
<feature type="disulfide bond" evidence="8">
    <location>
        <begin position="290"/>
        <end position="304"/>
    </location>
</feature>
<comment type="caution">
    <text evidence="12">The sequence shown here is derived from an EMBL/GenBank/DDBJ whole genome shotgun (WGS) entry which is preliminary data.</text>
</comment>
<feature type="domain" description="Chitin-binding type-1" evidence="10">
    <location>
        <begin position="271"/>
        <end position="317"/>
    </location>
</feature>
<feature type="domain" description="Chitin-binding type-1" evidence="10">
    <location>
        <begin position="323"/>
        <end position="369"/>
    </location>
</feature>
<evidence type="ECO:0000256" key="3">
    <source>
        <dbReference type="ARBA" id="ARBA00022723"/>
    </source>
</evidence>